<keyword evidence="2" id="KW-1185">Reference proteome</keyword>
<proteinExistence type="predicted"/>
<name>M0EJX3_9EURY</name>
<dbReference type="EMBL" id="AOJL01000036">
    <property type="protein sequence ID" value="ELZ47192.1"/>
    <property type="molecule type" value="Genomic_DNA"/>
</dbReference>
<gene>
    <name evidence="1" type="ORF">C464_09682</name>
</gene>
<evidence type="ECO:0000313" key="2">
    <source>
        <dbReference type="Proteomes" id="UP000011509"/>
    </source>
</evidence>
<reference evidence="1 2" key="1">
    <citation type="journal article" date="2014" name="PLoS Genet.">
        <title>Phylogenetically driven sequencing of extremely halophilic archaea reveals strategies for static and dynamic osmo-response.</title>
        <authorList>
            <person name="Becker E.A."/>
            <person name="Seitzer P.M."/>
            <person name="Tritt A."/>
            <person name="Larsen D."/>
            <person name="Krusor M."/>
            <person name="Yao A.I."/>
            <person name="Wu D."/>
            <person name="Madern D."/>
            <person name="Eisen J.A."/>
            <person name="Darling A.E."/>
            <person name="Facciotti M.T."/>
        </authorList>
    </citation>
    <scope>NUCLEOTIDE SEQUENCE [LARGE SCALE GENOMIC DNA]</scope>
    <source>
        <strain evidence="1 2">DSM 10284</strain>
    </source>
</reference>
<protein>
    <submittedName>
        <fullName evidence="1">Uncharacterized protein</fullName>
    </submittedName>
</protein>
<dbReference type="AlphaFoldDB" id="M0EJX3"/>
<dbReference type="Proteomes" id="UP000011509">
    <property type="component" value="Unassembled WGS sequence"/>
</dbReference>
<comment type="caution">
    <text evidence="1">The sequence shown here is derived from an EMBL/GenBank/DDBJ whole genome shotgun (WGS) entry which is preliminary data.</text>
</comment>
<sequence length="83" mass="9275">MGAKTPILAVVDPSFRVAQLIEENGLGVVVHPDNREEIADAIERMLSGEFQYVSNKTTFDEFSRSHKMDELAEVLDSVSENNH</sequence>
<evidence type="ECO:0000313" key="1">
    <source>
        <dbReference type="EMBL" id="ELZ47192.1"/>
    </source>
</evidence>
<accession>M0EJX3</accession>
<organism evidence="1 2">
    <name type="scientific">Halorubrum coriense DSM 10284</name>
    <dbReference type="NCBI Taxonomy" id="1227466"/>
    <lineage>
        <taxon>Archaea</taxon>
        <taxon>Methanobacteriati</taxon>
        <taxon>Methanobacteriota</taxon>
        <taxon>Stenosarchaea group</taxon>
        <taxon>Halobacteria</taxon>
        <taxon>Halobacteriales</taxon>
        <taxon>Haloferacaceae</taxon>
        <taxon>Halorubrum</taxon>
    </lineage>
</organism>